<reference evidence="1 2" key="1">
    <citation type="submission" date="2023-08" db="EMBL/GenBank/DDBJ databases">
        <title>Oxalobacteraceae gen .nov., isolated from river sludge outside the plant.</title>
        <authorList>
            <person name="Zhao S.Y."/>
        </authorList>
    </citation>
    <scope>NUCLEOTIDE SEQUENCE [LARGE SCALE GENOMIC DNA]</scope>
    <source>
        <strain evidence="1 2">R-40</strain>
    </source>
</reference>
<sequence length="113" mass="12398">MKQIIAIIQPHRVEKVEDALHQLSHLPGFTLFPARGHARGHGEQHVFTGDEWNPDMHDRMVLLMLCPDDIAQAAVEAIRVAAYTGNPGDGLIAVSDVEGIVRIRTNERGDAAT</sequence>
<protein>
    <submittedName>
        <fullName evidence="1">P-II family nitrogen regulator</fullName>
    </submittedName>
</protein>
<dbReference type="PANTHER" id="PTHR30115:SF11">
    <property type="entry name" value="NITROGEN REGULATORY PROTEIN P-II HOMOLOG"/>
    <property type="match status" value="1"/>
</dbReference>
<dbReference type="PRINTS" id="PR00340">
    <property type="entry name" value="PIIGLNB"/>
</dbReference>
<dbReference type="Gene3D" id="3.30.70.120">
    <property type="match status" value="1"/>
</dbReference>
<dbReference type="SMART" id="SM00938">
    <property type="entry name" value="P-II"/>
    <property type="match status" value="1"/>
</dbReference>
<dbReference type="RefSeq" id="WP_338438330.1">
    <property type="nucleotide sequence ID" value="NZ_JAUYVH010000020.1"/>
</dbReference>
<comment type="caution">
    <text evidence="1">The sequence shown here is derived from an EMBL/GenBank/DDBJ whole genome shotgun (WGS) entry which is preliminary data.</text>
</comment>
<evidence type="ECO:0000313" key="1">
    <source>
        <dbReference type="EMBL" id="MDQ9172299.1"/>
    </source>
</evidence>
<dbReference type="SUPFAM" id="SSF54913">
    <property type="entry name" value="GlnB-like"/>
    <property type="match status" value="1"/>
</dbReference>
<dbReference type="EMBL" id="JAUYVH010000020">
    <property type="protein sequence ID" value="MDQ9172299.1"/>
    <property type="molecule type" value="Genomic_DNA"/>
</dbReference>
<organism evidence="1 2">
    <name type="scientific">Keguizhuia sedimenti</name>
    <dbReference type="NCBI Taxonomy" id="3064264"/>
    <lineage>
        <taxon>Bacteria</taxon>
        <taxon>Pseudomonadati</taxon>
        <taxon>Pseudomonadota</taxon>
        <taxon>Betaproteobacteria</taxon>
        <taxon>Burkholderiales</taxon>
        <taxon>Oxalobacteraceae</taxon>
        <taxon>Keguizhuia</taxon>
    </lineage>
</organism>
<dbReference type="PANTHER" id="PTHR30115">
    <property type="entry name" value="NITROGEN REGULATORY PROTEIN P-II"/>
    <property type="match status" value="1"/>
</dbReference>
<accession>A0ABU1BTX4</accession>
<gene>
    <name evidence="1" type="ORF">Q8A64_17970</name>
</gene>
<dbReference type="Pfam" id="PF00543">
    <property type="entry name" value="P-II"/>
    <property type="match status" value="1"/>
</dbReference>
<dbReference type="InterPro" id="IPR015867">
    <property type="entry name" value="N-reg_PII/ATP_PRibTrfase_C"/>
</dbReference>
<dbReference type="InterPro" id="IPR011322">
    <property type="entry name" value="N-reg_PII-like_a/b"/>
</dbReference>
<dbReference type="InterPro" id="IPR002187">
    <property type="entry name" value="N-reg_PII"/>
</dbReference>
<keyword evidence="2" id="KW-1185">Reference proteome</keyword>
<name>A0ABU1BTX4_9BURK</name>
<dbReference type="Proteomes" id="UP001225596">
    <property type="component" value="Unassembled WGS sequence"/>
</dbReference>
<proteinExistence type="predicted"/>
<evidence type="ECO:0000313" key="2">
    <source>
        <dbReference type="Proteomes" id="UP001225596"/>
    </source>
</evidence>
<dbReference type="PROSITE" id="PS51343">
    <property type="entry name" value="PII_GLNB_DOM"/>
    <property type="match status" value="1"/>
</dbReference>